<dbReference type="PROSITE" id="PS51450">
    <property type="entry name" value="LRR"/>
    <property type="match status" value="1"/>
</dbReference>
<dbReference type="InterPro" id="IPR003591">
    <property type="entry name" value="Leu-rich_rpt_typical-subtyp"/>
</dbReference>
<keyword evidence="2" id="KW-0433">Leucine-rich repeat</keyword>
<dbReference type="SMART" id="SM00369">
    <property type="entry name" value="LRR_TYP"/>
    <property type="match status" value="4"/>
</dbReference>
<dbReference type="OrthoDB" id="1394818at2759"/>
<dbReference type="AlphaFoldDB" id="A0A2P6TT92"/>
<reference evidence="4 5" key="1">
    <citation type="journal article" date="2018" name="Plant J.">
        <title>Genome sequences of Chlorella sorokiniana UTEX 1602 and Micractinium conductrix SAG 241.80: implications to maltose excretion by a green alga.</title>
        <authorList>
            <person name="Arriola M.B."/>
            <person name="Velmurugan N."/>
            <person name="Zhang Y."/>
            <person name="Plunkett M.H."/>
            <person name="Hondzo H."/>
            <person name="Barney B.M."/>
        </authorList>
    </citation>
    <scope>NUCLEOTIDE SEQUENCE [LARGE SCALE GENOMIC DNA]</scope>
    <source>
        <strain evidence="5">UTEX 1602</strain>
    </source>
</reference>
<dbReference type="InterPro" id="IPR001611">
    <property type="entry name" value="Leu-rich_rpt"/>
</dbReference>
<evidence type="ECO:0000313" key="4">
    <source>
        <dbReference type="EMBL" id="PRW57288.1"/>
    </source>
</evidence>
<dbReference type="Gene3D" id="3.80.10.10">
    <property type="entry name" value="Ribonuclease Inhibitor"/>
    <property type="match status" value="1"/>
</dbReference>
<keyword evidence="3" id="KW-0677">Repeat</keyword>
<organism evidence="4 5">
    <name type="scientific">Chlorella sorokiniana</name>
    <name type="common">Freshwater green alga</name>
    <dbReference type="NCBI Taxonomy" id="3076"/>
    <lineage>
        <taxon>Eukaryota</taxon>
        <taxon>Viridiplantae</taxon>
        <taxon>Chlorophyta</taxon>
        <taxon>core chlorophytes</taxon>
        <taxon>Trebouxiophyceae</taxon>
        <taxon>Chlorellales</taxon>
        <taxon>Chlorellaceae</taxon>
        <taxon>Chlorella clade</taxon>
        <taxon>Chlorella</taxon>
    </lineage>
</organism>
<evidence type="ECO:0000313" key="5">
    <source>
        <dbReference type="Proteomes" id="UP000239899"/>
    </source>
</evidence>
<evidence type="ECO:0000256" key="3">
    <source>
        <dbReference type="ARBA" id="ARBA00022737"/>
    </source>
</evidence>
<dbReference type="STRING" id="3076.A0A2P6TT92"/>
<evidence type="ECO:0000256" key="2">
    <source>
        <dbReference type="ARBA" id="ARBA00022614"/>
    </source>
</evidence>
<evidence type="ECO:0000256" key="1">
    <source>
        <dbReference type="ARBA" id="ARBA00004430"/>
    </source>
</evidence>
<dbReference type="PANTHER" id="PTHR48051">
    <property type="match status" value="1"/>
</dbReference>
<dbReference type="Proteomes" id="UP000239899">
    <property type="component" value="Unassembled WGS sequence"/>
</dbReference>
<dbReference type="InterPro" id="IPR050216">
    <property type="entry name" value="LRR_domain-containing"/>
</dbReference>
<protein>
    <submittedName>
        <fullName evidence="4">Leucine rich repeat</fullName>
    </submittedName>
</protein>
<gene>
    <name evidence="4" type="ORF">C2E21_3943</name>
</gene>
<dbReference type="GO" id="GO:0005930">
    <property type="term" value="C:axoneme"/>
    <property type="evidence" value="ECO:0007669"/>
    <property type="project" value="UniProtKB-SubCell"/>
</dbReference>
<proteinExistence type="predicted"/>
<keyword evidence="5" id="KW-1185">Reference proteome</keyword>
<comment type="caution">
    <text evidence="4">The sequence shown here is derived from an EMBL/GenBank/DDBJ whole genome shotgun (WGS) entry which is preliminary data.</text>
</comment>
<dbReference type="SUPFAM" id="SSF52058">
    <property type="entry name" value="L domain-like"/>
    <property type="match status" value="1"/>
</dbReference>
<name>A0A2P6TT92_CHLSO</name>
<comment type="subcellular location">
    <subcellularLocation>
        <location evidence="1">Cytoplasm</location>
        <location evidence="1">Cytoskeleton</location>
        <location evidence="1">Cilium axoneme</location>
    </subcellularLocation>
</comment>
<accession>A0A2P6TT92</accession>
<dbReference type="InterPro" id="IPR032675">
    <property type="entry name" value="LRR_dom_sf"/>
</dbReference>
<dbReference type="PANTHER" id="PTHR48051:SF1">
    <property type="entry name" value="RAS SUPPRESSOR PROTEIN 1"/>
    <property type="match status" value="1"/>
</dbReference>
<dbReference type="EMBL" id="LHPG02000007">
    <property type="protein sequence ID" value="PRW57288.1"/>
    <property type="molecule type" value="Genomic_DNA"/>
</dbReference>
<sequence>MVLAVAFDSLGDELLERVLLACVSSNERHAQPTQCGGGGGAGGDRRVGPAWSGASTIPCVSKRWRRVWNASTLLHPTLALDLHRLEAQLSGPADEAVLLRVLSQRCAAARRVFLHREGQRLRMAVVLRLASPHLQAVYLGAGAPQDALAELHRFPALRSLDLPAAACPEGQLPGFAQSLEELTLREGVSPGLLSTLASLPRLRLLSLTLTETLPPEHHRQLAALRSLEELHLYFTPYQPTAFDFQPSALAALTRLRSVLLVAPRDSMCQPLTIGPGMSKLAALQELQVESRVDRLPADLWSCLHLTRLDLDLGHSAGLPAAPAGPSNGAAVLPALRELRLARCRLQGGALPQALCQLSTLCRLEVLSCGLASSAAHAGLPDGFSRLTQLEHLSLEANALCALPPALCTLSALRHLDLSCNQLAWLPPGPYLRPLETLLLSANRLAQVPPVLAEAASLEVLDLSSNPALELSRQDVQAVLSRMPRLSLLLLGKQAALDLPPGMGITAAGLPGGLEWRTPSVAALVALGQALPHLQIDFEHTAKEYEASRRALHGSCCDYAWLLHPV</sequence>